<feature type="transmembrane region" description="Helical" evidence="1">
    <location>
        <begin position="6"/>
        <end position="27"/>
    </location>
</feature>
<dbReference type="AlphaFoldDB" id="A0A2C9W8V2"/>
<protein>
    <submittedName>
        <fullName evidence="2">Uncharacterized protein</fullName>
    </submittedName>
</protein>
<evidence type="ECO:0000313" key="2">
    <source>
        <dbReference type="EMBL" id="OAY54831.1"/>
    </source>
</evidence>
<organism evidence="2">
    <name type="scientific">Manihot esculenta</name>
    <name type="common">Cassava</name>
    <name type="synonym">Jatropha manihot</name>
    <dbReference type="NCBI Taxonomy" id="3983"/>
    <lineage>
        <taxon>Eukaryota</taxon>
        <taxon>Viridiplantae</taxon>
        <taxon>Streptophyta</taxon>
        <taxon>Embryophyta</taxon>
        <taxon>Tracheophyta</taxon>
        <taxon>Spermatophyta</taxon>
        <taxon>Magnoliopsida</taxon>
        <taxon>eudicotyledons</taxon>
        <taxon>Gunneridae</taxon>
        <taxon>Pentapetalae</taxon>
        <taxon>rosids</taxon>
        <taxon>fabids</taxon>
        <taxon>Malpighiales</taxon>
        <taxon>Euphorbiaceae</taxon>
        <taxon>Crotonoideae</taxon>
        <taxon>Manihoteae</taxon>
        <taxon>Manihot</taxon>
    </lineage>
</organism>
<dbReference type="EMBL" id="CM004389">
    <property type="protein sequence ID" value="OAY54831.1"/>
    <property type="molecule type" value="Genomic_DNA"/>
</dbReference>
<proteinExistence type="predicted"/>
<sequence>MVVKLFFVFFDFVQLVSYVPCMVHIVLTSFARYFCFVHYDVSLST</sequence>
<keyword evidence="1" id="KW-0472">Membrane</keyword>
<evidence type="ECO:0000256" key="1">
    <source>
        <dbReference type="SAM" id="Phobius"/>
    </source>
</evidence>
<reference evidence="2" key="1">
    <citation type="submission" date="2016-02" db="EMBL/GenBank/DDBJ databases">
        <title>WGS assembly of Manihot esculenta.</title>
        <authorList>
            <person name="Bredeson J.V."/>
            <person name="Prochnik S.E."/>
            <person name="Lyons J.B."/>
            <person name="Schmutz J."/>
            <person name="Grimwood J."/>
            <person name="Vrebalov J."/>
            <person name="Bart R.S."/>
            <person name="Amuge T."/>
            <person name="Ferguson M.E."/>
            <person name="Green R."/>
            <person name="Putnam N."/>
            <person name="Stites J."/>
            <person name="Rounsley S."/>
            <person name="Rokhsar D.S."/>
        </authorList>
    </citation>
    <scope>NUCLEOTIDE SEQUENCE [LARGE SCALE GENOMIC DNA]</scope>
    <source>
        <tissue evidence="2">Leaf</tissue>
    </source>
</reference>
<keyword evidence="1" id="KW-1133">Transmembrane helix</keyword>
<gene>
    <name evidence="2" type="ORF">MANES_03G105400</name>
</gene>
<name>A0A2C9W8V2_MANES</name>
<keyword evidence="1" id="KW-0812">Transmembrane</keyword>
<accession>A0A2C9W8V2</accession>